<name>A0AAW2E7F0_9HYME</name>
<protein>
    <submittedName>
        <fullName evidence="1">Uncharacterized protein</fullName>
    </submittedName>
</protein>
<sequence length="135" mass="15364">MVVNTCRLPLQDPSVPPRNDGHVRSVRMEVRLATISMSMPQFSWYLLSRTANSLRQRVRWRLDVNFHCCLSSRSRLIGPAYRIPLFSLGSARFATQDMIRLSPYVHAYWTSGRGCTLSCCVPRFGTSITSARPVD</sequence>
<evidence type="ECO:0000313" key="1">
    <source>
        <dbReference type="EMBL" id="KAL0098935.1"/>
    </source>
</evidence>
<dbReference type="Proteomes" id="UP001430953">
    <property type="component" value="Unassembled WGS sequence"/>
</dbReference>
<proteinExistence type="predicted"/>
<evidence type="ECO:0000313" key="2">
    <source>
        <dbReference type="Proteomes" id="UP001430953"/>
    </source>
</evidence>
<gene>
    <name evidence="1" type="ORF">PUN28_020878</name>
</gene>
<dbReference type="EMBL" id="JADYXP020000030">
    <property type="protein sequence ID" value="KAL0098935.1"/>
    <property type="molecule type" value="Genomic_DNA"/>
</dbReference>
<organism evidence="1 2">
    <name type="scientific">Cardiocondyla obscurior</name>
    <dbReference type="NCBI Taxonomy" id="286306"/>
    <lineage>
        <taxon>Eukaryota</taxon>
        <taxon>Metazoa</taxon>
        <taxon>Ecdysozoa</taxon>
        <taxon>Arthropoda</taxon>
        <taxon>Hexapoda</taxon>
        <taxon>Insecta</taxon>
        <taxon>Pterygota</taxon>
        <taxon>Neoptera</taxon>
        <taxon>Endopterygota</taxon>
        <taxon>Hymenoptera</taxon>
        <taxon>Apocrita</taxon>
        <taxon>Aculeata</taxon>
        <taxon>Formicoidea</taxon>
        <taxon>Formicidae</taxon>
        <taxon>Myrmicinae</taxon>
        <taxon>Cardiocondyla</taxon>
    </lineage>
</organism>
<dbReference type="AlphaFoldDB" id="A0AAW2E7F0"/>
<keyword evidence="2" id="KW-1185">Reference proteome</keyword>
<accession>A0AAW2E7F0</accession>
<reference evidence="1 2" key="1">
    <citation type="submission" date="2023-03" db="EMBL/GenBank/DDBJ databases">
        <title>High recombination rates correlate with genetic variation in Cardiocondyla obscurior ants.</title>
        <authorList>
            <person name="Errbii M."/>
        </authorList>
    </citation>
    <scope>NUCLEOTIDE SEQUENCE [LARGE SCALE GENOMIC DNA]</scope>
    <source>
        <strain evidence="1">Alpha-2009</strain>
        <tissue evidence="1">Whole body</tissue>
    </source>
</reference>
<comment type="caution">
    <text evidence="1">The sequence shown here is derived from an EMBL/GenBank/DDBJ whole genome shotgun (WGS) entry which is preliminary data.</text>
</comment>